<feature type="region of interest" description="Disordered" evidence="1">
    <location>
        <begin position="204"/>
        <end position="233"/>
    </location>
</feature>
<feature type="compositionally biased region" description="Low complexity" evidence="1">
    <location>
        <begin position="7"/>
        <end position="35"/>
    </location>
</feature>
<evidence type="ECO:0000256" key="1">
    <source>
        <dbReference type="SAM" id="MobiDB-lite"/>
    </source>
</evidence>
<dbReference type="EMBL" id="CAJHJF010007279">
    <property type="protein sequence ID" value="CAD6962377.1"/>
    <property type="molecule type" value="Genomic_DNA"/>
</dbReference>
<feature type="compositionally biased region" description="Polar residues" evidence="1">
    <location>
        <begin position="100"/>
        <end position="115"/>
    </location>
</feature>
<comment type="caution">
    <text evidence="2">The sequence shown here is derived from an EMBL/GenBank/DDBJ whole genome shotgun (WGS) entry which is preliminary data.</text>
</comment>
<accession>A0A9N8QN03</accession>
<feature type="compositionally biased region" description="Low complexity" evidence="1">
    <location>
        <begin position="208"/>
        <end position="220"/>
    </location>
</feature>
<feature type="compositionally biased region" description="Low complexity" evidence="1">
    <location>
        <begin position="157"/>
        <end position="166"/>
    </location>
</feature>
<gene>
    <name evidence="2" type="ORF">JKILLFL_G3753</name>
</gene>
<proteinExistence type="predicted"/>
<sequence>MLNFRLSWPAALRSSPSASPISAPVHTADATAPSSKPTPTPTPTPSAREHKSKASGIPASVRYFAIFDPRPPALKSKGKGKGKGKGKERATDDDNENEEQPPSTTVLFYSSPSEPTTTQTTIQRRLGLASAIVHFSTELNQLATTTTPAPSQPPPSTTSGPSAQTPIKDMSRWSVTASKTRTLTLRVRPFVYLHVVIDLPRLPRSVPASSTATGTASKASLKGAPGAKEGKRAATVKWEYVANGVADEPVLEAMANAWNAFVERNGEPSSRDPSESSMAAPDDDDEEEEEEEKYHRALEKFFMPWVLTWDLASSSFPRPNKLSSLSNTGTIRGERNTLKVRPRK</sequence>
<evidence type="ECO:0000313" key="3">
    <source>
        <dbReference type="Proteomes" id="UP000836404"/>
    </source>
</evidence>
<feature type="compositionally biased region" description="Basic and acidic residues" evidence="1">
    <location>
        <begin position="264"/>
        <end position="274"/>
    </location>
</feature>
<feature type="region of interest" description="Disordered" evidence="1">
    <location>
        <begin position="1"/>
        <end position="120"/>
    </location>
</feature>
<feature type="region of interest" description="Disordered" evidence="1">
    <location>
        <begin position="143"/>
        <end position="173"/>
    </location>
</feature>
<reference evidence="2 3" key="1">
    <citation type="submission" date="2020-10" db="EMBL/GenBank/DDBJ databases">
        <authorList>
            <person name="Sedaghatjoo S."/>
        </authorList>
    </citation>
    <scope>NUCLEOTIDE SEQUENCE [LARGE SCALE GENOMIC DNA]</scope>
    <source>
        <strain evidence="2 3">LLFL</strain>
    </source>
</reference>
<evidence type="ECO:0000313" key="2">
    <source>
        <dbReference type="EMBL" id="CAD6962377.1"/>
    </source>
</evidence>
<organism evidence="2 3">
    <name type="scientific">Tilletia laevis</name>
    <dbReference type="NCBI Taxonomy" id="157183"/>
    <lineage>
        <taxon>Eukaryota</taxon>
        <taxon>Fungi</taxon>
        <taxon>Dikarya</taxon>
        <taxon>Basidiomycota</taxon>
        <taxon>Ustilaginomycotina</taxon>
        <taxon>Exobasidiomycetes</taxon>
        <taxon>Tilletiales</taxon>
        <taxon>Tilletiaceae</taxon>
        <taxon>Tilletia</taxon>
    </lineage>
</organism>
<keyword evidence="3" id="KW-1185">Reference proteome</keyword>
<name>A0A9N8QN03_9BASI</name>
<dbReference type="Proteomes" id="UP000836404">
    <property type="component" value="Unassembled WGS sequence"/>
</dbReference>
<feature type="compositionally biased region" description="Polar residues" evidence="1">
    <location>
        <begin position="314"/>
        <end position="330"/>
    </location>
</feature>
<feature type="compositionally biased region" description="Acidic residues" evidence="1">
    <location>
        <begin position="281"/>
        <end position="291"/>
    </location>
</feature>
<dbReference type="AlphaFoldDB" id="A0A9N8QN03"/>
<feature type="region of interest" description="Disordered" evidence="1">
    <location>
        <begin position="264"/>
        <end position="294"/>
    </location>
</feature>
<feature type="region of interest" description="Disordered" evidence="1">
    <location>
        <begin position="314"/>
        <end position="344"/>
    </location>
</feature>
<protein>
    <submittedName>
        <fullName evidence="2">Uncharacterized protein</fullName>
    </submittedName>
</protein>